<dbReference type="EMBL" id="JACFYJ010000021">
    <property type="protein sequence ID" value="MEI5998470.1"/>
    <property type="molecule type" value="Genomic_DNA"/>
</dbReference>
<dbReference type="SUPFAM" id="SSF52402">
    <property type="entry name" value="Adenine nucleotide alpha hydrolases-like"/>
    <property type="match status" value="1"/>
</dbReference>
<evidence type="ECO:0000313" key="2">
    <source>
        <dbReference type="EMBL" id="MEI5998470.1"/>
    </source>
</evidence>
<sequence length="395" mass="42769">MSLQIIDLSSLRERLNVPATLVSRTVASTPEVNALLDTDAVVAIGVSGGKDSVACALAVARYLDLIGHTGPRVLVHADLGRVEWKDSAPTCERLAAHLGWELLTVRRQAGDMLARWQKRWENNLSRYRELSCVRLILPWSTPSLRFCTSELKTAVITSALKKRYPGHDIVNVTGVRRQESSARSKMPVAAPLAALTRRGKQGITWNAIIEWPVENVLQEIADAGLALHEAYTRYGASRVSCAFCIMSSLDDLRAAAGCADNHDLYREMVAIEAASTFAFQGQRWLADVAPHLLPASLQAAVDRAKLAAAARVAVEAEIPAHLLYTAGWPTQLPTPEEAALIASVRSRVAALVGIEVDYTTAEAVVARYEALLAARATADATQSESKAPVQEAFAF</sequence>
<dbReference type="InterPro" id="IPR014729">
    <property type="entry name" value="Rossmann-like_a/b/a_fold"/>
</dbReference>
<dbReference type="Gene3D" id="3.40.50.620">
    <property type="entry name" value="HUPs"/>
    <property type="match status" value="1"/>
</dbReference>
<accession>A0ABU8ISD8</accession>
<gene>
    <name evidence="2" type="ORF">H3V53_15015</name>
</gene>
<comment type="caution">
    <text evidence="2">The sequence shown here is derived from an EMBL/GenBank/DDBJ whole genome shotgun (WGS) entry which is preliminary data.</text>
</comment>
<protein>
    <submittedName>
        <fullName evidence="2">Phosphoadenosine phosphosulfate reductase family protein</fullName>
    </submittedName>
</protein>
<name>A0ABU8ISD8_9BURK</name>
<evidence type="ECO:0000259" key="1">
    <source>
        <dbReference type="Pfam" id="PF01507"/>
    </source>
</evidence>
<feature type="domain" description="Phosphoadenosine phosphosulphate reductase" evidence="1">
    <location>
        <begin position="43"/>
        <end position="243"/>
    </location>
</feature>
<dbReference type="InterPro" id="IPR002500">
    <property type="entry name" value="PAPS_reduct_dom"/>
</dbReference>
<proteinExistence type="predicted"/>
<reference evidence="2 3" key="1">
    <citation type="journal article" date="2022" name="Arch. Microbiol.">
        <title>Paraburkholderia bengalensis sp. nov. isolated from roots of Oryza sativa, IR64.</title>
        <authorList>
            <person name="Nag P."/>
            <person name="Mondal N."/>
            <person name="Sarkar J."/>
            <person name="Das S."/>
        </authorList>
    </citation>
    <scope>NUCLEOTIDE SEQUENCE [LARGE SCALE GENOMIC DNA]</scope>
    <source>
        <strain evidence="2 3">IR64_4_BI</strain>
    </source>
</reference>
<evidence type="ECO:0000313" key="3">
    <source>
        <dbReference type="Proteomes" id="UP001386437"/>
    </source>
</evidence>
<organism evidence="2 3">
    <name type="scientific">Paraburkholderia bengalensis</name>
    <dbReference type="NCBI Taxonomy" id="2747562"/>
    <lineage>
        <taxon>Bacteria</taxon>
        <taxon>Pseudomonadati</taxon>
        <taxon>Pseudomonadota</taxon>
        <taxon>Betaproteobacteria</taxon>
        <taxon>Burkholderiales</taxon>
        <taxon>Burkholderiaceae</taxon>
        <taxon>Paraburkholderia</taxon>
    </lineage>
</organism>
<keyword evidence="3" id="KW-1185">Reference proteome</keyword>
<dbReference type="RefSeq" id="WP_336598622.1">
    <property type="nucleotide sequence ID" value="NZ_JACFYJ010000021.1"/>
</dbReference>
<dbReference type="Pfam" id="PF01507">
    <property type="entry name" value="PAPS_reduct"/>
    <property type="match status" value="1"/>
</dbReference>
<dbReference type="Proteomes" id="UP001386437">
    <property type="component" value="Unassembled WGS sequence"/>
</dbReference>